<comment type="caution">
    <text evidence="1">The sequence shown here is derived from an EMBL/GenBank/DDBJ whole genome shotgun (WGS) entry which is preliminary data.</text>
</comment>
<gene>
    <name evidence="1" type="ORF">BN77_p30129</name>
</gene>
<dbReference type="Proteomes" id="UP000009319">
    <property type="component" value="Unassembled WGS sequence"/>
</dbReference>
<name>K0Q4Z1_9HYPH</name>
<organism evidence="1 2">
    <name type="scientific">Rhizobium mesoamericanum STM3625</name>
    <dbReference type="NCBI Taxonomy" id="1211777"/>
    <lineage>
        <taxon>Bacteria</taxon>
        <taxon>Pseudomonadati</taxon>
        <taxon>Pseudomonadota</taxon>
        <taxon>Alphaproteobacteria</taxon>
        <taxon>Hyphomicrobiales</taxon>
        <taxon>Rhizobiaceae</taxon>
        <taxon>Rhizobium/Agrobacterium group</taxon>
        <taxon>Rhizobium</taxon>
    </lineage>
</organism>
<evidence type="ECO:0000313" key="2">
    <source>
        <dbReference type="Proteomes" id="UP000009319"/>
    </source>
</evidence>
<evidence type="ECO:0000313" key="1">
    <source>
        <dbReference type="EMBL" id="CCM79697.1"/>
    </source>
</evidence>
<dbReference type="EMBL" id="CANI01000054">
    <property type="protein sequence ID" value="CCM79697.1"/>
    <property type="molecule type" value="Genomic_DNA"/>
</dbReference>
<reference evidence="1 2" key="1">
    <citation type="journal article" date="2013" name="Genome Announc.">
        <title>Draft Genome Sequence of Rhizobium mesoamericanum STM3625, a Nitrogen-Fixing Symbiont of Mimosa pudica Isolated in French Guiana (South America).</title>
        <authorList>
            <person name="Moulin L."/>
            <person name="Mornico D."/>
            <person name="Melkonian R."/>
            <person name="Klonowska A."/>
        </authorList>
    </citation>
    <scope>NUCLEOTIDE SEQUENCE [LARGE SCALE GENOMIC DNA]</scope>
    <source>
        <strain evidence="1 2">STM3625</strain>
    </source>
</reference>
<protein>
    <submittedName>
        <fullName evidence="1">Uncharacterized protein</fullName>
    </submittedName>
</protein>
<accession>K0Q4Z1</accession>
<proteinExistence type="predicted"/>
<dbReference type="HOGENOM" id="CLU_2587295_0_0_5"/>
<sequence>MVEVDIGPEQAERFGNAWITAAIVALSVPDAILTTAPPTSTSIAATGSALLVIVFRRVGGGSTGRSITAATNIRGESCCA</sequence>
<keyword evidence="2" id="KW-1185">Reference proteome</keyword>
<dbReference type="AlphaFoldDB" id="K0Q4Z1"/>